<dbReference type="AlphaFoldDB" id="F6CS78"/>
<evidence type="ECO:0000313" key="3">
    <source>
        <dbReference type="EMBL" id="AEF53865.1"/>
    </source>
</evidence>
<feature type="compositionally biased region" description="Basic and acidic residues" evidence="1">
    <location>
        <begin position="606"/>
        <end position="615"/>
    </location>
</feature>
<feature type="compositionally biased region" description="Acidic residues" evidence="1">
    <location>
        <begin position="616"/>
        <end position="625"/>
    </location>
</feature>
<feature type="transmembrane region" description="Helical" evidence="2">
    <location>
        <begin position="20"/>
        <end position="41"/>
    </location>
</feature>
<feature type="transmembrane region" description="Helical" evidence="2">
    <location>
        <begin position="180"/>
        <end position="199"/>
    </location>
</feature>
<dbReference type="EMBL" id="CP002771">
    <property type="protein sequence ID" value="AEF53865.1"/>
    <property type="molecule type" value="Genomic_DNA"/>
</dbReference>
<keyword evidence="2" id="KW-0812">Transmembrane</keyword>
<proteinExistence type="predicted"/>
<evidence type="ECO:0000256" key="1">
    <source>
        <dbReference type="SAM" id="MobiDB-lite"/>
    </source>
</evidence>
<protein>
    <submittedName>
        <fullName evidence="3">Uncharacterized protein</fullName>
    </submittedName>
</protein>
<dbReference type="Proteomes" id="UP000009230">
    <property type="component" value="Chromosome"/>
</dbReference>
<evidence type="ECO:0000256" key="2">
    <source>
        <dbReference type="SAM" id="Phobius"/>
    </source>
</evidence>
<feature type="region of interest" description="Disordered" evidence="1">
    <location>
        <begin position="606"/>
        <end position="625"/>
    </location>
</feature>
<gene>
    <name evidence="3" type="ordered locus">Mar181_0811</name>
</gene>
<reference evidence="3 4" key="1">
    <citation type="journal article" date="2012" name="Stand. Genomic Sci.">
        <title>Complete genome sequence of Marinomonas posidonica type strain (IVIA-Po-181(T)).</title>
        <authorList>
            <person name="Lucas-Elio P."/>
            <person name="Goodwin L."/>
            <person name="Woyke T."/>
            <person name="Pitluck S."/>
            <person name="Nolan M."/>
            <person name="Kyrpides N.C."/>
            <person name="Detter J.C."/>
            <person name="Copeland A."/>
            <person name="Lu M."/>
            <person name="Bruce D."/>
            <person name="Detter C."/>
            <person name="Tapia R."/>
            <person name="Han S."/>
            <person name="Land M.L."/>
            <person name="Ivanova N."/>
            <person name="Mikhailova N."/>
            <person name="Johnston A.W."/>
            <person name="Sanchez-Amat A."/>
        </authorList>
    </citation>
    <scope>NUCLEOTIDE SEQUENCE [LARGE SCALE GENOMIC DNA]</scope>
    <source>
        <strain evidence="4">CECT 7376 / NCIMB 14433 / IVIA-Po-181</strain>
    </source>
</reference>
<dbReference type="KEGG" id="mpc:Mar181_0811"/>
<keyword evidence="2" id="KW-0472">Membrane</keyword>
<dbReference type="STRING" id="491952.Mar181_0811"/>
<organism evidence="3 4">
    <name type="scientific">Marinomonas posidonica (strain CECT 7376 / NCIMB 14433 / IVIA-Po-181)</name>
    <dbReference type="NCBI Taxonomy" id="491952"/>
    <lineage>
        <taxon>Bacteria</taxon>
        <taxon>Pseudomonadati</taxon>
        <taxon>Pseudomonadota</taxon>
        <taxon>Gammaproteobacteria</taxon>
        <taxon>Oceanospirillales</taxon>
        <taxon>Oceanospirillaceae</taxon>
        <taxon>Marinomonas</taxon>
    </lineage>
</organism>
<keyword evidence="4" id="KW-1185">Reference proteome</keyword>
<dbReference type="OrthoDB" id="6099563at2"/>
<dbReference type="RefSeq" id="WP_013795341.1">
    <property type="nucleotide sequence ID" value="NC_015559.1"/>
</dbReference>
<sequence>MNTLHSPFGAPRKELINGLHKTVVILLFFLLLAFAGLYYLVNTNLQQQNAKQEQLTELLGLVHSAEEHWLEWLLVEDLKAIDGNLNTSPASHFHQILTSEYKLIQDQLVGFDDVQEADISGAMALLIAFSGRELDTYPLSNQERIQAYQEFEKLESLGDRLMQISVALDYQRELFVGRMVWAPVGLFVVIVLVVIVLAARLNRQLTSGFATIHHVIDHRKHGHASVLPERPLVDELTDLSHLIDHEISSRDMDIRQQLGRLSLIDEAMSVIELPFFMVNEERDIVWQTQGAERLWNKNSQFFESMFGIDPGLDSPVGEQVSESILLSDEALRLSLSDGVYELTVRQFKVQGEESSMRYLIQVQHKSETAEFDVLYNSLKLMSKDVWDAPIRLLRENSPYAIFAHSLEEIRVKVADVIRASNKFVMTTDQAGKITKLQQIASLIDAKTDHNDSEVERPLPVVSVPVPELSVHQVMDLSDQIQDSLLLGYEMVIQRLLLVEKDLSSNVILLESVSRCLNEVRAGVLSSLAATEGESDAIRHRFAVDLDHDISEVQGQVQEMSSLIGTTLSLLESDRSVGNARLMRVRETVEDIVKRIEIITTETSAELEDKSQKSVDDDLDEEWEEW</sequence>
<evidence type="ECO:0000313" key="4">
    <source>
        <dbReference type="Proteomes" id="UP000009230"/>
    </source>
</evidence>
<accession>F6CS78</accession>
<dbReference type="HOGENOM" id="CLU_437311_0_0_6"/>
<keyword evidence="2" id="KW-1133">Transmembrane helix</keyword>
<name>F6CS78_MARPP</name>